<dbReference type="AlphaFoldDB" id="A0AAW2XQR7"/>
<dbReference type="GO" id="GO:0046872">
    <property type="term" value="F:metal ion binding"/>
    <property type="evidence" value="ECO:0007669"/>
    <property type="project" value="UniProtKB-KW"/>
</dbReference>
<feature type="domain" description="DDE Tnp4" evidence="9">
    <location>
        <begin position="99"/>
        <end position="223"/>
    </location>
</feature>
<evidence type="ECO:0000256" key="4">
    <source>
        <dbReference type="ARBA" id="ARBA00022722"/>
    </source>
</evidence>
<dbReference type="GO" id="GO:0004518">
    <property type="term" value="F:nuclease activity"/>
    <property type="evidence" value="ECO:0007669"/>
    <property type="project" value="UniProtKB-KW"/>
</dbReference>
<evidence type="ECO:0000313" key="10">
    <source>
        <dbReference type="EMBL" id="KAL0456198.1"/>
    </source>
</evidence>
<keyword evidence="5" id="KW-0479">Metal-binding</keyword>
<evidence type="ECO:0000256" key="8">
    <source>
        <dbReference type="SAM" id="Phobius"/>
    </source>
</evidence>
<proteinExistence type="inferred from homology"/>
<dbReference type="Pfam" id="PF13359">
    <property type="entry name" value="DDE_Tnp_4"/>
    <property type="match status" value="1"/>
</dbReference>
<dbReference type="GO" id="GO:0016787">
    <property type="term" value="F:hydrolase activity"/>
    <property type="evidence" value="ECO:0007669"/>
    <property type="project" value="UniProtKB-KW"/>
</dbReference>
<dbReference type="InterPro" id="IPR027806">
    <property type="entry name" value="HARBI1_dom"/>
</dbReference>
<keyword evidence="4" id="KW-0540">Nuclease</keyword>
<evidence type="ECO:0000256" key="6">
    <source>
        <dbReference type="ARBA" id="ARBA00022801"/>
    </source>
</evidence>
<keyword evidence="8" id="KW-1133">Transmembrane helix</keyword>
<name>A0AAW2XQR7_9LAMI</name>
<evidence type="ECO:0000256" key="5">
    <source>
        <dbReference type="ARBA" id="ARBA00022723"/>
    </source>
</evidence>
<evidence type="ECO:0000256" key="7">
    <source>
        <dbReference type="ARBA" id="ARBA00023242"/>
    </source>
</evidence>
<evidence type="ECO:0000256" key="3">
    <source>
        <dbReference type="ARBA" id="ARBA00006958"/>
    </source>
</evidence>
<keyword evidence="8" id="KW-0812">Transmembrane</keyword>
<gene>
    <name evidence="10" type="ORF">Slati_0959000</name>
</gene>
<protein>
    <recommendedName>
        <fullName evidence="9">DDE Tnp4 domain-containing protein</fullName>
    </recommendedName>
</protein>
<organism evidence="10">
    <name type="scientific">Sesamum latifolium</name>
    <dbReference type="NCBI Taxonomy" id="2727402"/>
    <lineage>
        <taxon>Eukaryota</taxon>
        <taxon>Viridiplantae</taxon>
        <taxon>Streptophyta</taxon>
        <taxon>Embryophyta</taxon>
        <taxon>Tracheophyta</taxon>
        <taxon>Spermatophyta</taxon>
        <taxon>Magnoliopsida</taxon>
        <taxon>eudicotyledons</taxon>
        <taxon>Gunneridae</taxon>
        <taxon>Pentapetalae</taxon>
        <taxon>asterids</taxon>
        <taxon>lamiids</taxon>
        <taxon>Lamiales</taxon>
        <taxon>Pedaliaceae</taxon>
        <taxon>Sesamum</taxon>
    </lineage>
</organism>
<evidence type="ECO:0000256" key="2">
    <source>
        <dbReference type="ARBA" id="ARBA00004123"/>
    </source>
</evidence>
<keyword evidence="8" id="KW-0472">Membrane</keyword>
<comment type="subcellular location">
    <subcellularLocation>
        <location evidence="2">Nucleus</location>
    </subcellularLocation>
</comment>
<dbReference type="PANTHER" id="PTHR22930">
    <property type="match status" value="1"/>
</dbReference>
<comment type="caution">
    <text evidence="10">The sequence shown here is derived from an EMBL/GenBank/DDBJ whole genome shotgun (WGS) entry which is preliminary data.</text>
</comment>
<keyword evidence="7" id="KW-0539">Nucleus</keyword>
<sequence length="329" mass="37841">MNAMKQIQILVAIQQIYVDIILALTLFCIVHHRLKRRQALGCVIYWNTQVVLRTLDGLRLVSRNFNAVLKAIIKLHPIFLARPTPISEDCDDPRWKWFKFIYVLTGWEGSAADSRVLREAISRPNGLKVPQGMYYLCDNGYTNGDGFLTPYRGVRYHLRERDCGQGGPQNKEELFNLKHSSARNVIERAFGLLKTRWAILRSHSYYPIKTQNRIIMACFLLHNYIRAEMPEDPLLNEVPEHEETFFDPPLERGRRGNLGGTGRMSEEEVVIVRISGCCRGLVGGIHVWLAKGKYNKDNVGKMLLVGGKKWLWDVWCVAGYLRALRWCPG</sequence>
<evidence type="ECO:0000259" key="9">
    <source>
        <dbReference type="Pfam" id="PF13359"/>
    </source>
</evidence>
<dbReference type="EMBL" id="JACGWN010000003">
    <property type="protein sequence ID" value="KAL0456198.1"/>
    <property type="molecule type" value="Genomic_DNA"/>
</dbReference>
<reference evidence="10" key="2">
    <citation type="journal article" date="2024" name="Plant">
        <title>Genomic evolution and insights into agronomic trait innovations of Sesamum species.</title>
        <authorList>
            <person name="Miao H."/>
            <person name="Wang L."/>
            <person name="Qu L."/>
            <person name="Liu H."/>
            <person name="Sun Y."/>
            <person name="Le M."/>
            <person name="Wang Q."/>
            <person name="Wei S."/>
            <person name="Zheng Y."/>
            <person name="Lin W."/>
            <person name="Duan Y."/>
            <person name="Cao H."/>
            <person name="Xiong S."/>
            <person name="Wang X."/>
            <person name="Wei L."/>
            <person name="Li C."/>
            <person name="Ma Q."/>
            <person name="Ju M."/>
            <person name="Zhao R."/>
            <person name="Li G."/>
            <person name="Mu C."/>
            <person name="Tian Q."/>
            <person name="Mei H."/>
            <person name="Zhang T."/>
            <person name="Gao T."/>
            <person name="Zhang H."/>
        </authorList>
    </citation>
    <scope>NUCLEOTIDE SEQUENCE</scope>
    <source>
        <strain evidence="10">KEN1</strain>
    </source>
</reference>
<accession>A0AAW2XQR7</accession>
<dbReference type="PANTHER" id="PTHR22930:SF281">
    <property type="entry name" value="NUCLEASE"/>
    <property type="match status" value="1"/>
</dbReference>
<feature type="transmembrane region" description="Helical" evidence="8">
    <location>
        <begin position="6"/>
        <end position="30"/>
    </location>
</feature>
<keyword evidence="6" id="KW-0378">Hydrolase</keyword>
<comment type="cofactor">
    <cofactor evidence="1">
        <name>a divalent metal cation</name>
        <dbReference type="ChEBI" id="CHEBI:60240"/>
    </cofactor>
</comment>
<reference evidence="10" key="1">
    <citation type="submission" date="2020-06" db="EMBL/GenBank/DDBJ databases">
        <authorList>
            <person name="Li T."/>
            <person name="Hu X."/>
            <person name="Zhang T."/>
            <person name="Song X."/>
            <person name="Zhang H."/>
            <person name="Dai N."/>
            <person name="Sheng W."/>
            <person name="Hou X."/>
            <person name="Wei L."/>
        </authorList>
    </citation>
    <scope>NUCLEOTIDE SEQUENCE</scope>
    <source>
        <strain evidence="10">KEN1</strain>
        <tissue evidence="10">Leaf</tissue>
    </source>
</reference>
<dbReference type="GO" id="GO:0005634">
    <property type="term" value="C:nucleus"/>
    <property type="evidence" value="ECO:0007669"/>
    <property type="project" value="UniProtKB-SubCell"/>
</dbReference>
<dbReference type="InterPro" id="IPR045249">
    <property type="entry name" value="HARBI1-like"/>
</dbReference>
<evidence type="ECO:0000256" key="1">
    <source>
        <dbReference type="ARBA" id="ARBA00001968"/>
    </source>
</evidence>
<comment type="similarity">
    <text evidence="3">Belongs to the HARBI1 family.</text>
</comment>